<comment type="caution">
    <text evidence="1">The sequence shown here is derived from an EMBL/GenBank/DDBJ whole genome shotgun (WGS) entry which is preliminary data.</text>
</comment>
<name>A0AAW2V2Z0_SESRA</name>
<evidence type="ECO:0000313" key="1">
    <source>
        <dbReference type="EMBL" id="KAL0423711.1"/>
    </source>
</evidence>
<reference evidence="1" key="1">
    <citation type="submission" date="2020-06" db="EMBL/GenBank/DDBJ databases">
        <authorList>
            <person name="Li T."/>
            <person name="Hu X."/>
            <person name="Zhang T."/>
            <person name="Song X."/>
            <person name="Zhang H."/>
            <person name="Dai N."/>
            <person name="Sheng W."/>
            <person name="Hou X."/>
            <person name="Wei L."/>
        </authorList>
    </citation>
    <scope>NUCLEOTIDE SEQUENCE</scope>
    <source>
        <strain evidence="1">G02</strain>
        <tissue evidence="1">Leaf</tissue>
    </source>
</reference>
<protein>
    <submittedName>
        <fullName evidence="1">Uncharacterized protein</fullName>
    </submittedName>
</protein>
<dbReference type="AlphaFoldDB" id="A0AAW2V2Z0"/>
<accession>A0AAW2V2Z0</accession>
<sequence>MGDSKGKRLANLLSIPTKQAIRSVGSLAPLMAKPASRARMPWPVEAALLSGELFNSLEQGGLATEA</sequence>
<organism evidence="1">
    <name type="scientific">Sesamum radiatum</name>
    <name type="common">Black benniseed</name>
    <dbReference type="NCBI Taxonomy" id="300843"/>
    <lineage>
        <taxon>Eukaryota</taxon>
        <taxon>Viridiplantae</taxon>
        <taxon>Streptophyta</taxon>
        <taxon>Embryophyta</taxon>
        <taxon>Tracheophyta</taxon>
        <taxon>Spermatophyta</taxon>
        <taxon>Magnoliopsida</taxon>
        <taxon>eudicotyledons</taxon>
        <taxon>Gunneridae</taxon>
        <taxon>Pentapetalae</taxon>
        <taxon>asterids</taxon>
        <taxon>lamiids</taxon>
        <taxon>Lamiales</taxon>
        <taxon>Pedaliaceae</taxon>
        <taxon>Sesamum</taxon>
    </lineage>
</organism>
<gene>
    <name evidence="1" type="ORF">Sradi_0905900</name>
</gene>
<dbReference type="EMBL" id="JACGWJ010000004">
    <property type="protein sequence ID" value="KAL0423711.1"/>
    <property type="molecule type" value="Genomic_DNA"/>
</dbReference>
<proteinExistence type="predicted"/>
<reference evidence="1" key="2">
    <citation type="journal article" date="2024" name="Plant">
        <title>Genomic evolution and insights into agronomic trait innovations of Sesamum species.</title>
        <authorList>
            <person name="Miao H."/>
            <person name="Wang L."/>
            <person name="Qu L."/>
            <person name="Liu H."/>
            <person name="Sun Y."/>
            <person name="Le M."/>
            <person name="Wang Q."/>
            <person name="Wei S."/>
            <person name="Zheng Y."/>
            <person name="Lin W."/>
            <person name="Duan Y."/>
            <person name="Cao H."/>
            <person name="Xiong S."/>
            <person name="Wang X."/>
            <person name="Wei L."/>
            <person name="Li C."/>
            <person name="Ma Q."/>
            <person name="Ju M."/>
            <person name="Zhao R."/>
            <person name="Li G."/>
            <person name="Mu C."/>
            <person name="Tian Q."/>
            <person name="Mei H."/>
            <person name="Zhang T."/>
            <person name="Gao T."/>
            <person name="Zhang H."/>
        </authorList>
    </citation>
    <scope>NUCLEOTIDE SEQUENCE</scope>
    <source>
        <strain evidence="1">G02</strain>
    </source>
</reference>